<dbReference type="Proteomes" id="UP000008363">
    <property type="component" value="Unassembled WGS sequence"/>
</dbReference>
<dbReference type="EMBL" id="BAHC01000186">
    <property type="protein sequence ID" value="GAB92674.1"/>
    <property type="molecule type" value="Genomic_DNA"/>
</dbReference>
<accession>K6X1J4</accession>
<evidence type="ECO:0000313" key="4">
    <source>
        <dbReference type="Proteomes" id="UP000008363"/>
    </source>
</evidence>
<gene>
    <name evidence="3" type="ORF">GORHZ_186_00450</name>
</gene>
<dbReference type="InterPro" id="IPR000873">
    <property type="entry name" value="AMP-dep_synth/lig_dom"/>
</dbReference>
<comment type="caution">
    <text evidence="3">The sequence shown here is derived from an EMBL/GenBank/DDBJ whole genome shotgun (WGS) entry which is preliminary data.</text>
</comment>
<dbReference type="Gene3D" id="3.40.50.980">
    <property type="match status" value="2"/>
</dbReference>
<keyword evidence="4" id="KW-1185">Reference proteome</keyword>
<reference evidence="3 4" key="1">
    <citation type="submission" date="2012-08" db="EMBL/GenBank/DDBJ databases">
        <title>Whole genome shotgun sequence of Gordonia rhizosphera NBRC 16068.</title>
        <authorList>
            <person name="Takarada H."/>
            <person name="Isaki S."/>
            <person name="Hosoyama A."/>
            <person name="Tsuchikane K."/>
            <person name="Katsumata H."/>
            <person name="Baba S."/>
            <person name="Ohji S."/>
            <person name="Yamazaki S."/>
            <person name="Fujita N."/>
        </authorList>
    </citation>
    <scope>NUCLEOTIDE SEQUENCE [LARGE SCALE GENOMIC DNA]</scope>
    <source>
        <strain evidence="3 4">NBRC 16068</strain>
    </source>
</reference>
<proteinExistence type="predicted"/>
<dbReference type="SUPFAM" id="SSF56801">
    <property type="entry name" value="Acetyl-CoA synthetase-like"/>
    <property type="match status" value="1"/>
</dbReference>
<dbReference type="AlphaFoldDB" id="K6X1J4"/>
<dbReference type="InterPro" id="IPR050237">
    <property type="entry name" value="ATP-dep_AMP-bd_enzyme"/>
</dbReference>
<name>K6X1J4_9ACTN</name>
<feature type="domain" description="AMP-dependent synthetase/ligase" evidence="2">
    <location>
        <begin position="62"/>
        <end position="297"/>
    </location>
</feature>
<dbReference type="GO" id="GO:0016874">
    <property type="term" value="F:ligase activity"/>
    <property type="evidence" value="ECO:0007669"/>
    <property type="project" value="UniProtKB-KW"/>
</dbReference>
<evidence type="ECO:0000256" key="1">
    <source>
        <dbReference type="SAM" id="MobiDB-lite"/>
    </source>
</evidence>
<dbReference type="STRING" id="1108045.GORHZ_186_00450"/>
<dbReference type="PANTHER" id="PTHR43767">
    <property type="entry name" value="LONG-CHAIN-FATTY-ACID--COA LIGASE"/>
    <property type="match status" value="1"/>
</dbReference>
<feature type="region of interest" description="Disordered" evidence="1">
    <location>
        <begin position="306"/>
        <end position="369"/>
    </location>
</feature>
<dbReference type="RefSeq" id="WP_006337350.1">
    <property type="nucleotide sequence ID" value="NZ_BAHC01000186.1"/>
</dbReference>
<protein>
    <submittedName>
        <fullName evidence="3">Putative fatty-acid--CoA ligase</fullName>
    </submittedName>
</protein>
<keyword evidence="3" id="KW-0436">Ligase</keyword>
<dbReference type="Pfam" id="PF00501">
    <property type="entry name" value="AMP-binding"/>
    <property type="match status" value="1"/>
</dbReference>
<evidence type="ECO:0000259" key="2">
    <source>
        <dbReference type="Pfam" id="PF00501"/>
    </source>
</evidence>
<feature type="compositionally biased region" description="Basic and acidic residues" evidence="1">
    <location>
        <begin position="333"/>
        <end position="363"/>
    </location>
</feature>
<dbReference type="eggNOG" id="COG0318">
    <property type="taxonomic scope" value="Bacteria"/>
</dbReference>
<dbReference type="InterPro" id="IPR020845">
    <property type="entry name" value="AMP-binding_CS"/>
</dbReference>
<dbReference type="PANTHER" id="PTHR43767:SF1">
    <property type="entry name" value="NONRIBOSOMAL PEPTIDE SYNTHASE PES1 (EUROFUNG)-RELATED"/>
    <property type="match status" value="1"/>
</dbReference>
<evidence type="ECO:0000313" key="3">
    <source>
        <dbReference type="EMBL" id="GAB92674.1"/>
    </source>
</evidence>
<dbReference type="PROSITE" id="PS00455">
    <property type="entry name" value="AMP_BINDING"/>
    <property type="match status" value="1"/>
</dbReference>
<organism evidence="3 4">
    <name type="scientific">Gordonia rhizosphera NBRC 16068</name>
    <dbReference type="NCBI Taxonomy" id="1108045"/>
    <lineage>
        <taxon>Bacteria</taxon>
        <taxon>Bacillati</taxon>
        <taxon>Actinomycetota</taxon>
        <taxon>Actinomycetes</taxon>
        <taxon>Mycobacteriales</taxon>
        <taxon>Gordoniaceae</taxon>
        <taxon>Gordonia</taxon>
    </lineage>
</organism>
<sequence>MSDTSPDGTAVMKTYREIEAALTAPGAAFELVNLEVDGDVFPVYRNAADNLYDMLSVHDADHADVVMIADDDRVMTYGAVHEAARRFAGGLAQRYGVGPGTRVGIMMANRAAYVVALIAITRLGAVAVLYNSRATPTEARQAMEDVPSEVVVADGKRAGLLVLIDNAPPLIVGDPDESEAPVMWDLIRWSPEGPHRRVAPDNTCLILFTSGTSGSAKGAMLTHRCITSVVKNMEFVAETNLEFASRNYGIPVDDLRAYSPRLSTLLVYPLFHVSGIASIMTVMNSGGVIVPMPRWERVYRRRRRTQRLPGHLGPDVADHAGAGDHRRRRRSGNRTDRRTSIEGRHGDHRIPECSRGNRAELRRNLVPNR</sequence>